<dbReference type="NCBIfam" id="TIGR00536">
    <property type="entry name" value="hemK_fam"/>
    <property type="match status" value="1"/>
</dbReference>
<keyword evidence="2" id="KW-0489">Methyltransferase</keyword>
<dbReference type="SUPFAM" id="SSF53335">
    <property type="entry name" value="S-adenosyl-L-methionine-dependent methyltransferases"/>
    <property type="match status" value="1"/>
</dbReference>
<evidence type="ECO:0000256" key="1">
    <source>
        <dbReference type="ARBA" id="ARBA00012771"/>
    </source>
</evidence>
<dbReference type="InterPro" id="IPR050320">
    <property type="entry name" value="N5-glutamine_MTase"/>
</dbReference>
<comment type="caution">
    <text evidence="7">The sequence shown here is derived from an EMBL/GenBank/DDBJ whole genome shotgun (WGS) entry which is preliminary data.</text>
</comment>
<keyword evidence="3" id="KW-0808">Transferase</keyword>
<evidence type="ECO:0000313" key="8">
    <source>
        <dbReference type="Proteomes" id="UP000233440"/>
    </source>
</evidence>
<accession>A0A2N3LEA8</accession>
<dbReference type="InterPro" id="IPR022446">
    <property type="entry name" value="MeTrfrase_put"/>
</dbReference>
<proteinExistence type="predicted"/>
<dbReference type="OrthoDB" id="9800643at2"/>
<dbReference type="Proteomes" id="UP000233440">
    <property type="component" value="Unassembled WGS sequence"/>
</dbReference>
<dbReference type="GO" id="GO:0032259">
    <property type="term" value="P:methylation"/>
    <property type="evidence" value="ECO:0007669"/>
    <property type="project" value="UniProtKB-KW"/>
</dbReference>
<dbReference type="InterPro" id="IPR029063">
    <property type="entry name" value="SAM-dependent_MTases_sf"/>
</dbReference>
<keyword evidence="4" id="KW-0949">S-adenosyl-L-methionine</keyword>
<dbReference type="PANTHER" id="PTHR18895:SF74">
    <property type="entry name" value="MTRF1L RELEASE FACTOR GLUTAMINE METHYLTRANSFERASE"/>
    <property type="match status" value="1"/>
</dbReference>
<dbReference type="EMBL" id="PIQO01000024">
    <property type="protein sequence ID" value="PKR82982.1"/>
    <property type="molecule type" value="Genomic_DNA"/>
</dbReference>
<dbReference type="RefSeq" id="WP_101356245.1">
    <property type="nucleotide sequence ID" value="NZ_PIQO01000024.1"/>
</dbReference>
<evidence type="ECO:0000259" key="6">
    <source>
        <dbReference type="Pfam" id="PF05175"/>
    </source>
</evidence>
<dbReference type="EC" id="2.1.1.297" evidence="1"/>
<keyword evidence="8" id="KW-1185">Reference proteome</keyword>
<evidence type="ECO:0000256" key="4">
    <source>
        <dbReference type="ARBA" id="ARBA00022691"/>
    </source>
</evidence>
<gene>
    <name evidence="7" type="ORF">CWO92_21425</name>
</gene>
<organism evidence="7 8">
    <name type="scientific">Heyndrickxia camelliae</name>
    <dbReference type="NCBI Taxonomy" id="1707093"/>
    <lineage>
        <taxon>Bacteria</taxon>
        <taxon>Bacillati</taxon>
        <taxon>Bacillota</taxon>
        <taxon>Bacilli</taxon>
        <taxon>Bacillales</taxon>
        <taxon>Bacillaceae</taxon>
        <taxon>Heyndrickxia</taxon>
    </lineage>
</organism>
<dbReference type="CDD" id="cd02440">
    <property type="entry name" value="AdoMet_MTases"/>
    <property type="match status" value="1"/>
</dbReference>
<feature type="domain" description="Methyltransferase small" evidence="6">
    <location>
        <begin position="75"/>
        <end position="170"/>
    </location>
</feature>
<dbReference type="InterPro" id="IPR004556">
    <property type="entry name" value="HemK-like"/>
</dbReference>
<protein>
    <recommendedName>
        <fullName evidence="1">peptide chain release factor N(5)-glutamine methyltransferase</fullName>
        <ecNumber evidence="1">2.1.1.297</ecNumber>
    </recommendedName>
</protein>
<dbReference type="NCBIfam" id="TIGR03704">
    <property type="entry name" value="PrmC_rel_meth"/>
    <property type="match status" value="1"/>
</dbReference>
<dbReference type="InterPro" id="IPR007848">
    <property type="entry name" value="Small_mtfrase_dom"/>
</dbReference>
<reference evidence="7 8" key="1">
    <citation type="submission" date="2017-11" db="EMBL/GenBank/DDBJ databases">
        <title>Bacillus camelliae sp. nov., isolated from pu'er tea.</title>
        <authorList>
            <person name="Niu L."/>
        </authorList>
    </citation>
    <scope>NUCLEOTIDE SEQUENCE [LARGE SCALE GENOMIC DNA]</scope>
    <source>
        <strain evidence="7 8">7578-1</strain>
    </source>
</reference>
<name>A0A2N3LEA8_9BACI</name>
<dbReference type="Pfam" id="PF05175">
    <property type="entry name" value="MTS"/>
    <property type="match status" value="1"/>
</dbReference>
<sequence>MDVKSIVTKLRDAGCVFAEDEAQLLISEANCKEDLIKKVEKRVAGLPLEYVVGWAHFCGLRIILEEGVFIPRQRTKFLVSKAVDLACSGDIVVDLCCGSGAIGAALASELREISLYCSDIDPIATEYARRNVSKLGGYVSEGDLYEALPPSIKGNVNILVANVPYVPTKAIELLPSEARLYEPNLALDGGEDGLHVLRRVVEEAPIWLASGGHLLIETSEMQAPQTFEIFTNAGLSTKVVRNMELDATVVIGTNPTL</sequence>
<comment type="catalytic activity">
    <reaction evidence="5">
        <text>L-glutaminyl-[peptide chain release factor] + S-adenosyl-L-methionine = N(5)-methyl-L-glutaminyl-[peptide chain release factor] + S-adenosyl-L-homocysteine + H(+)</text>
        <dbReference type="Rhea" id="RHEA:42896"/>
        <dbReference type="Rhea" id="RHEA-COMP:10271"/>
        <dbReference type="Rhea" id="RHEA-COMP:10272"/>
        <dbReference type="ChEBI" id="CHEBI:15378"/>
        <dbReference type="ChEBI" id="CHEBI:30011"/>
        <dbReference type="ChEBI" id="CHEBI:57856"/>
        <dbReference type="ChEBI" id="CHEBI:59789"/>
        <dbReference type="ChEBI" id="CHEBI:61891"/>
        <dbReference type="EC" id="2.1.1.297"/>
    </reaction>
</comment>
<dbReference type="Gene3D" id="3.40.50.150">
    <property type="entry name" value="Vaccinia Virus protein VP39"/>
    <property type="match status" value="1"/>
</dbReference>
<dbReference type="AlphaFoldDB" id="A0A2N3LEA8"/>
<evidence type="ECO:0000256" key="3">
    <source>
        <dbReference type="ARBA" id="ARBA00022679"/>
    </source>
</evidence>
<dbReference type="GO" id="GO:0102559">
    <property type="term" value="F:peptide chain release factor N(5)-glutamine methyltransferase activity"/>
    <property type="evidence" value="ECO:0007669"/>
    <property type="project" value="UniProtKB-EC"/>
</dbReference>
<dbReference type="PANTHER" id="PTHR18895">
    <property type="entry name" value="HEMK METHYLTRANSFERASE"/>
    <property type="match status" value="1"/>
</dbReference>
<evidence type="ECO:0000256" key="5">
    <source>
        <dbReference type="ARBA" id="ARBA00048391"/>
    </source>
</evidence>
<evidence type="ECO:0000313" key="7">
    <source>
        <dbReference type="EMBL" id="PKR82982.1"/>
    </source>
</evidence>
<evidence type="ECO:0000256" key="2">
    <source>
        <dbReference type="ARBA" id="ARBA00022603"/>
    </source>
</evidence>